<accession>A0A8I2B4W6</accession>
<dbReference type="Gene3D" id="3.40.190.10">
    <property type="entry name" value="Periplasmic binding protein-like II"/>
    <property type="match status" value="1"/>
</dbReference>
<dbReference type="Proteomes" id="UP000664658">
    <property type="component" value="Unassembled WGS sequence"/>
</dbReference>
<dbReference type="PRINTS" id="PR00039">
    <property type="entry name" value="HTHLYSR"/>
</dbReference>
<dbReference type="Pfam" id="PF00126">
    <property type="entry name" value="HTH_1"/>
    <property type="match status" value="1"/>
</dbReference>
<keyword evidence="4" id="KW-0804">Transcription</keyword>
<protein>
    <submittedName>
        <fullName evidence="6">HTH-type transcriptional regulator HdfR</fullName>
    </submittedName>
</protein>
<dbReference type="Gene3D" id="1.10.10.10">
    <property type="entry name" value="Winged helix-like DNA-binding domain superfamily/Winged helix DNA-binding domain"/>
    <property type="match status" value="1"/>
</dbReference>
<evidence type="ECO:0000313" key="7">
    <source>
        <dbReference type="Proteomes" id="UP000664658"/>
    </source>
</evidence>
<keyword evidence="2" id="KW-0805">Transcription regulation</keyword>
<evidence type="ECO:0000256" key="3">
    <source>
        <dbReference type="ARBA" id="ARBA00023125"/>
    </source>
</evidence>
<dbReference type="PANTHER" id="PTHR30579:SF8">
    <property type="entry name" value="HTH-TYPE TRANSCRIPTIONAL REGULATOR HDFR"/>
    <property type="match status" value="1"/>
</dbReference>
<evidence type="ECO:0000256" key="2">
    <source>
        <dbReference type="ARBA" id="ARBA00023015"/>
    </source>
</evidence>
<proteinExistence type="inferred from homology"/>
<dbReference type="EMBL" id="JAFNAA010000003">
    <property type="protein sequence ID" value="MBO1107397.1"/>
    <property type="molecule type" value="Genomic_DNA"/>
</dbReference>
<comment type="similarity">
    <text evidence="1">Belongs to the LysR transcriptional regulatory family.</text>
</comment>
<keyword evidence="3" id="KW-0238">DNA-binding</keyword>
<feature type="domain" description="HTH lysR-type" evidence="5">
    <location>
        <begin position="1"/>
        <end position="58"/>
    </location>
</feature>
<name>A0A8I2B4W6_PLESH</name>
<dbReference type="GO" id="GO:0003700">
    <property type="term" value="F:DNA-binding transcription factor activity"/>
    <property type="evidence" value="ECO:0007669"/>
    <property type="project" value="InterPro"/>
</dbReference>
<evidence type="ECO:0000256" key="4">
    <source>
        <dbReference type="ARBA" id="ARBA00023163"/>
    </source>
</evidence>
<dbReference type="GO" id="GO:0003677">
    <property type="term" value="F:DNA binding"/>
    <property type="evidence" value="ECO:0007669"/>
    <property type="project" value="UniProtKB-KW"/>
</dbReference>
<dbReference type="NCBIfam" id="NF002946">
    <property type="entry name" value="PRK03601.1"/>
    <property type="match status" value="1"/>
</dbReference>
<comment type="caution">
    <text evidence="6">The sequence shown here is derived from an EMBL/GenBank/DDBJ whole genome shotgun (WGS) entry which is preliminary data.</text>
</comment>
<dbReference type="InterPro" id="IPR036390">
    <property type="entry name" value="WH_DNA-bd_sf"/>
</dbReference>
<dbReference type="Pfam" id="PF03466">
    <property type="entry name" value="LysR_substrate"/>
    <property type="match status" value="1"/>
</dbReference>
<dbReference type="RefSeq" id="WP_152129222.1">
    <property type="nucleotide sequence ID" value="NZ_CP050969.1"/>
</dbReference>
<dbReference type="InterPro" id="IPR005119">
    <property type="entry name" value="LysR_subst-bd"/>
</dbReference>
<dbReference type="SUPFAM" id="SSF46785">
    <property type="entry name" value="Winged helix' DNA-binding domain"/>
    <property type="match status" value="1"/>
</dbReference>
<gene>
    <name evidence="6" type="primary">hdfR</name>
    <name evidence="6" type="ORF">J2R62_04025</name>
</gene>
<dbReference type="InterPro" id="IPR050176">
    <property type="entry name" value="LTTR"/>
</dbReference>
<reference evidence="6" key="1">
    <citation type="submission" date="2021-03" db="EMBL/GenBank/DDBJ databases">
        <title>Plesiomonas shigelloides zfcc0051, isolated from zebrafish feces.</title>
        <authorList>
            <person name="Vanderhoek Z."/>
            <person name="Gaulke C."/>
        </authorList>
    </citation>
    <scope>NUCLEOTIDE SEQUENCE</scope>
    <source>
        <strain evidence="6">Zfcc0051</strain>
    </source>
</reference>
<dbReference type="FunFam" id="1.10.10.10:FF:000001">
    <property type="entry name" value="LysR family transcriptional regulator"/>
    <property type="match status" value="1"/>
</dbReference>
<dbReference type="InterPro" id="IPR036388">
    <property type="entry name" value="WH-like_DNA-bd_sf"/>
</dbReference>
<evidence type="ECO:0000256" key="1">
    <source>
        <dbReference type="ARBA" id="ARBA00009437"/>
    </source>
</evidence>
<dbReference type="PANTHER" id="PTHR30579">
    <property type="entry name" value="TRANSCRIPTIONAL REGULATOR"/>
    <property type="match status" value="1"/>
</dbReference>
<organism evidence="6 7">
    <name type="scientific">Plesiomonas shigelloides</name>
    <name type="common">Aeromonas shigelloides</name>
    <dbReference type="NCBI Taxonomy" id="703"/>
    <lineage>
        <taxon>Bacteria</taxon>
        <taxon>Pseudomonadati</taxon>
        <taxon>Pseudomonadota</taxon>
        <taxon>Gammaproteobacteria</taxon>
        <taxon>Enterobacterales</taxon>
        <taxon>Enterobacteriaceae</taxon>
        <taxon>Plesiomonas</taxon>
    </lineage>
</organism>
<evidence type="ECO:0000259" key="5">
    <source>
        <dbReference type="PROSITE" id="PS50931"/>
    </source>
</evidence>
<sequence>MDTELLKTFIAVSKTRHFGKAAESLYLTQSAVSFRIRQLESQLGVVLFNRHRHNIQLTAAGERLVPYARTLLQTWQQARQEVTESPQQGQPLRLSAPACLWEAGLTDWLGRLSEQHPQQPLRTLISSSRSVSRQLAEQECDLAFSLDLPRSEEINALACGEIRLQLGTNLPSGVRLRPEQYCRIDWGNAFIQQQAVWFAPDHPPRLQSESLLQTLQHLHHQPGCAFIPDQLAASQLPAQWRVQADFPPQVFTLHALWPANSPHDARLRELLQTPVFPSLN</sequence>
<dbReference type="AlphaFoldDB" id="A0A8I2B4W6"/>
<dbReference type="SUPFAM" id="SSF53850">
    <property type="entry name" value="Periplasmic binding protein-like II"/>
    <property type="match status" value="1"/>
</dbReference>
<evidence type="ECO:0000313" key="6">
    <source>
        <dbReference type="EMBL" id="MBO1107397.1"/>
    </source>
</evidence>
<dbReference type="InterPro" id="IPR000847">
    <property type="entry name" value="LysR_HTH_N"/>
</dbReference>
<dbReference type="PROSITE" id="PS50931">
    <property type="entry name" value="HTH_LYSR"/>
    <property type="match status" value="1"/>
</dbReference>